<dbReference type="CDD" id="cd18080">
    <property type="entry name" value="TrmD-like"/>
    <property type="match status" value="1"/>
</dbReference>
<feature type="domain" description="tRNA methyltransferase TRMD/TRM10-type" evidence="18">
    <location>
        <begin position="1"/>
        <end position="222"/>
    </location>
</feature>
<dbReference type="InterPro" id="IPR029028">
    <property type="entry name" value="Alpha/beta_knot_MTases"/>
</dbReference>
<accession>A0A2J6WE11</accession>
<comment type="subunit">
    <text evidence="4 15 17">Homodimer.</text>
</comment>
<dbReference type="Gene3D" id="3.40.1280.10">
    <property type="match status" value="1"/>
</dbReference>
<evidence type="ECO:0000256" key="7">
    <source>
        <dbReference type="ARBA" id="ARBA00022490"/>
    </source>
</evidence>
<dbReference type="PANTHER" id="PTHR46417:SF1">
    <property type="entry name" value="TRNA (GUANINE-N(1)-)-METHYLTRANSFERASE"/>
    <property type="match status" value="1"/>
</dbReference>
<evidence type="ECO:0000256" key="15">
    <source>
        <dbReference type="HAMAP-Rule" id="MF_00605"/>
    </source>
</evidence>
<name>A0A2J6WE11_9BACT</name>
<evidence type="ECO:0000313" key="19">
    <source>
        <dbReference type="EMBL" id="PMP67136.1"/>
    </source>
</evidence>
<dbReference type="EC" id="2.1.1.228" evidence="5 15"/>
<comment type="caution">
    <text evidence="15">Lacks conserved residue(s) required for the propagation of feature annotation.</text>
</comment>
<evidence type="ECO:0000256" key="3">
    <source>
        <dbReference type="ARBA" id="ARBA00007630"/>
    </source>
</evidence>
<dbReference type="PANTHER" id="PTHR46417">
    <property type="entry name" value="TRNA (GUANINE-N(1)-)-METHYLTRANSFERASE"/>
    <property type="match status" value="1"/>
</dbReference>
<comment type="catalytic activity">
    <reaction evidence="14 15 17">
        <text>guanosine(37) in tRNA + S-adenosyl-L-methionine = N(1)-methylguanosine(37) in tRNA + S-adenosyl-L-homocysteine + H(+)</text>
        <dbReference type="Rhea" id="RHEA:36899"/>
        <dbReference type="Rhea" id="RHEA-COMP:10145"/>
        <dbReference type="Rhea" id="RHEA-COMP:10147"/>
        <dbReference type="ChEBI" id="CHEBI:15378"/>
        <dbReference type="ChEBI" id="CHEBI:57856"/>
        <dbReference type="ChEBI" id="CHEBI:59789"/>
        <dbReference type="ChEBI" id="CHEBI:73542"/>
        <dbReference type="ChEBI" id="CHEBI:74269"/>
        <dbReference type="EC" id="2.1.1.228"/>
    </reaction>
</comment>
<evidence type="ECO:0000256" key="2">
    <source>
        <dbReference type="ARBA" id="ARBA00004496"/>
    </source>
</evidence>
<protein>
    <recommendedName>
        <fullName evidence="6 15">tRNA (guanine-N(1)-)-methyltransferase</fullName>
        <ecNumber evidence="5 15">2.1.1.228</ecNumber>
    </recommendedName>
    <alternativeName>
        <fullName evidence="12 15">M1G-methyltransferase</fullName>
    </alternativeName>
    <alternativeName>
        <fullName evidence="13 15">tRNA [GM37] methyltransferase</fullName>
    </alternativeName>
</protein>
<evidence type="ECO:0000256" key="5">
    <source>
        <dbReference type="ARBA" id="ARBA00012807"/>
    </source>
</evidence>
<dbReference type="RefSeq" id="WP_424586618.1">
    <property type="nucleotide sequence ID" value="NZ_JBNARP010000012.1"/>
</dbReference>
<keyword evidence="11 15" id="KW-0819">tRNA processing</keyword>
<comment type="function">
    <text evidence="1 15 17">Specifically methylates guanosine-37 in various tRNAs.</text>
</comment>
<reference evidence="19 20" key="1">
    <citation type="submission" date="2018-01" db="EMBL/GenBank/DDBJ databases">
        <title>Metagenomic assembled genomes from two thermal pools in the Uzon Caldera, Kamchatka, Russia.</title>
        <authorList>
            <person name="Wilkins L."/>
            <person name="Ettinger C."/>
        </authorList>
    </citation>
    <scope>NUCLEOTIDE SEQUENCE [LARGE SCALE GENOMIC DNA]</scope>
    <source>
        <strain evidence="19">ZAV-07</strain>
    </source>
</reference>
<dbReference type="InterPro" id="IPR029026">
    <property type="entry name" value="tRNA_m1G_MTases_N"/>
</dbReference>
<evidence type="ECO:0000256" key="17">
    <source>
        <dbReference type="RuleBase" id="RU003464"/>
    </source>
</evidence>
<evidence type="ECO:0000256" key="16">
    <source>
        <dbReference type="PIRSR" id="PIRSR000386-1"/>
    </source>
</evidence>
<evidence type="ECO:0000256" key="6">
    <source>
        <dbReference type="ARBA" id="ARBA00014679"/>
    </source>
</evidence>
<keyword evidence="10 15" id="KW-0949">S-adenosyl-L-methionine</keyword>
<comment type="caution">
    <text evidence="19">The sequence shown here is derived from an EMBL/GenBank/DDBJ whole genome shotgun (WGS) entry which is preliminary data.</text>
</comment>
<keyword evidence="7 15" id="KW-0963">Cytoplasm</keyword>
<organism evidence="19 20">
    <name type="scientific">Caldisericum exile</name>
    <dbReference type="NCBI Taxonomy" id="693075"/>
    <lineage>
        <taxon>Bacteria</taxon>
        <taxon>Pseudomonadati</taxon>
        <taxon>Caldisericota/Cryosericota group</taxon>
        <taxon>Caldisericota</taxon>
        <taxon>Caldisericia</taxon>
        <taxon>Caldisericales</taxon>
        <taxon>Caldisericaceae</taxon>
        <taxon>Caldisericum</taxon>
    </lineage>
</organism>
<dbReference type="AlphaFoldDB" id="A0A2J6WE11"/>
<evidence type="ECO:0000256" key="8">
    <source>
        <dbReference type="ARBA" id="ARBA00022603"/>
    </source>
</evidence>
<gene>
    <name evidence="15" type="primary">trmD</name>
    <name evidence="19" type="ORF">C0189_03640</name>
</gene>
<dbReference type="InterPro" id="IPR016009">
    <property type="entry name" value="tRNA_MeTrfase_TRMD/TRM10"/>
</dbReference>
<comment type="similarity">
    <text evidence="3 15 17">Belongs to the RNA methyltransferase TrmD family.</text>
</comment>
<evidence type="ECO:0000256" key="12">
    <source>
        <dbReference type="ARBA" id="ARBA00029736"/>
    </source>
</evidence>
<evidence type="ECO:0000256" key="14">
    <source>
        <dbReference type="ARBA" id="ARBA00047783"/>
    </source>
</evidence>
<dbReference type="NCBIfam" id="TIGR00088">
    <property type="entry name" value="trmD"/>
    <property type="match status" value="1"/>
</dbReference>
<evidence type="ECO:0000256" key="1">
    <source>
        <dbReference type="ARBA" id="ARBA00002634"/>
    </source>
</evidence>
<comment type="subcellular location">
    <subcellularLocation>
        <location evidence="2 15 17">Cytoplasm</location>
    </subcellularLocation>
</comment>
<keyword evidence="8 15" id="KW-0489">Methyltransferase</keyword>
<evidence type="ECO:0000256" key="10">
    <source>
        <dbReference type="ARBA" id="ARBA00022691"/>
    </source>
</evidence>
<dbReference type="GO" id="GO:0052906">
    <property type="term" value="F:tRNA (guanine(37)-N1)-methyltransferase activity"/>
    <property type="evidence" value="ECO:0007669"/>
    <property type="project" value="UniProtKB-UniRule"/>
</dbReference>
<dbReference type="GO" id="GO:0005829">
    <property type="term" value="C:cytosol"/>
    <property type="evidence" value="ECO:0007669"/>
    <property type="project" value="TreeGrafter"/>
</dbReference>
<evidence type="ECO:0000256" key="13">
    <source>
        <dbReference type="ARBA" id="ARBA00033392"/>
    </source>
</evidence>
<evidence type="ECO:0000256" key="9">
    <source>
        <dbReference type="ARBA" id="ARBA00022679"/>
    </source>
</evidence>
<evidence type="ECO:0000259" key="18">
    <source>
        <dbReference type="Pfam" id="PF01746"/>
    </source>
</evidence>
<evidence type="ECO:0000256" key="11">
    <source>
        <dbReference type="ARBA" id="ARBA00022694"/>
    </source>
</evidence>
<dbReference type="NCBIfam" id="NF000648">
    <property type="entry name" value="PRK00026.1"/>
    <property type="match status" value="1"/>
</dbReference>
<dbReference type="Pfam" id="PF01746">
    <property type="entry name" value="tRNA_m1G_MT"/>
    <property type="match status" value="1"/>
</dbReference>
<proteinExistence type="inferred from homology"/>
<dbReference type="FunFam" id="1.10.1270.20:FF:000001">
    <property type="entry name" value="tRNA (guanine-N(1)-)-methyltransferase"/>
    <property type="match status" value="1"/>
</dbReference>
<dbReference type="PIRSF" id="PIRSF000386">
    <property type="entry name" value="tRNA_mtase"/>
    <property type="match status" value="1"/>
</dbReference>
<dbReference type="GO" id="GO:0002939">
    <property type="term" value="P:tRNA N1-guanine methylation"/>
    <property type="evidence" value="ECO:0007669"/>
    <property type="project" value="TreeGrafter"/>
</dbReference>
<evidence type="ECO:0000256" key="4">
    <source>
        <dbReference type="ARBA" id="ARBA00011738"/>
    </source>
</evidence>
<sequence>MEVHFLTIFPEFFECAKDFGLFKVAREKLVLSYYVHNLRDFTKDKHKSTDDTPYGGGAGMVMLVEPIVKGIEFVEENYGKQFKILTSPQGIKFSEDLAKEISTKEKLLFIPTHYEGVDERVMNYIDMEISIGDYILSGGEIASLVILDASLRLVEGLLHNKESLSEESFENYLLEYPQYTRPYDFRGETVPDVLRSGNHKEIEKFRKMESLRRTLLKRPDLLLKRAFSEEEKELLKEIFNDIEDLIRRLT</sequence>
<dbReference type="SUPFAM" id="SSF75217">
    <property type="entry name" value="alpha/beta knot"/>
    <property type="match status" value="1"/>
</dbReference>
<dbReference type="Proteomes" id="UP000237040">
    <property type="component" value="Unassembled WGS sequence"/>
</dbReference>
<dbReference type="InterPro" id="IPR023148">
    <property type="entry name" value="tRNA_m1G_MeTrfase_C_sf"/>
</dbReference>
<dbReference type="HAMAP" id="MF_00605">
    <property type="entry name" value="TrmD"/>
    <property type="match status" value="1"/>
</dbReference>
<feature type="binding site" evidence="15 16">
    <location>
        <begin position="131"/>
        <end position="136"/>
    </location>
    <ligand>
        <name>S-adenosyl-L-methionine</name>
        <dbReference type="ChEBI" id="CHEBI:59789"/>
    </ligand>
</feature>
<evidence type="ECO:0000313" key="20">
    <source>
        <dbReference type="Proteomes" id="UP000237040"/>
    </source>
</evidence>
<dbReference type="EMBL" id="PNIL01000055">
    <property type="protein sequence ID" value="PMP67136.1"/>
    <property type="molecule type" value="Genomic_DNA"/>
</dbReference>
<keyword evidence="9 15" id="KW-0808">Transferase</keyword>
<dbReference type="Gene3D" id="1.10.1270.20">
    <property type="entry name" value="tRNA(m1g37)methyltransferase, domain 2"/>
    <property type="match status" value="1"/>
</dbReference>
<dbReference type="InterPro" id="IPR002649">
    <property type="entry name" value="tRNA_m1G_MeTrfase_TrmD"/>
</dbReference>